<dbReference type="PANTHER" id="PTHR24302:SF15">
    <property type="entry name" value="FATTY-ACID PEROXYGENASE"/>
    <property type="match status" value="1"/>
</dbReference>
<dbReference type="InterPro" id="IPR002401">
    <property type="entry name" value="Cyt_P450_E_grp-I"/>
</dbReference>
<dbReference type="InterPro" id="IPR050705">
    <property type="entry name" value="Cytochrome_P450_3A"/>
</dbReference>
<evidence type="ECO:0000256" key="2">
    <source>
        <dbReference type="ARBA" id="ARBA00022617"/>
    </source>
</evidence>
<evidence type="ECO:0000256" key="1">
    <source>
        <dbReference type="ARBA" id="ARBA00010617"/>
    </source>
</evidence>
<dbReference type="GO" id="GO:0020037">
    <property type="term" value="F:heme binding"/>
    <property type="evidence" value="ECO:0007669"/>
    <property type="project" value="InterPro"/>
</dbReference>
<dbReference type="PANTHER" id="PTHR24302">
    <property type="entry name" value="CYTOCHROME P450 FAMILY 3"/>
    <property type="match status" value="1"/>
</dbReference>
<proteinExistence type="inferred from homology"/>
<keyword evidence="4" id="KW-0560">Oxidoreductase</keyword>
<evidence type="ECO:0000256" key="4">
    <source>
        <dbReference type="ARBA" id="ARBA00023002"/>
    </source>
</evidence>
<dbReference type="Proteomes" id="UP000319756">
    <property type="component" value="Chromosome"/>
</dbReference>
<keyword evidence="3 6" id="KW-0479">Metal-binding</keyword>
<evidence type="ECO:0000256" key="5">
    <source>
        <dbReference type="ARBA" id="ARBA00023004"/>
    </source>
</evidence>
<evidence type="ECO:0000313" key="8">
    <source>
        <dbReference type="Proteomes" id="UP000319756"/>
    </source>
</evidence>
<dbReference type="GO" id="GO:0016705">
    <property type="term" value="F:oxidoreductase activity, acting on paired donors, with incorporation or reduction of molecular oxygen"/>
    <property type="evidence" value="ECO:0007669"/>
    <property type="project" value="InterPro"/>
</dbReference>
<dbReference type="EMBL" id="CP035485">
    <property type="protein sequence ID" value="QDI92359.1"/>
    <property type="molecule type" value="Genomic_DNA"/>
</dbReference>
<gene>
    <name evidence="7" type="ORF">EPH95_15135</name>
</gene>
<keyword evidence="8" id="KW-1185">Reference proteome</keyword>
<reference evidence="8" key="1">
    <citation type="submission" date="2019-01" db="EMBL/GenBank/DDBJ databases">
        <title>Genomic analysis of Salicibibacter sp. NKC3-5.</title>
        <authorList>
            <person name="Oh Y.J."/>
        </authorList>
    </citation>
    <scope>NUCLEOTIDE SEQUENCE [LARGE SCALE GENOMIC DNA]</scope>
    <source>
        <strain evidence="8">NKC3-5</strain>
    </source>
</reference>
<evidence type="ECO:0000256" key="6">
    <source>
        <dbReference type="PIRSR" id="PIRSR602401-1"/>
    </source>
</evidence>
<dbReference type="GO" id="GO:0005506">
    <property type="term" value="F:iron ion binding"/>
    <property type="evidence" value="ECO:0007669"/>
    <property type="project" value="InterPro"/>
</dbReference>
<protein>
    <submittedName>
        <fullName evidence="7">Cytochrome P450</fullName>
    </submittedName>
</protein>
<dbReference type="Gene3D" id="1.10.630.10">
    <property type="entry name" value="Cytochrome P450"/>
    <property type="match status" value="1"/>
</dbReference>
<dbReference type="InterPro" id="IPR036396">
    <property type="entry name" value="Cyt_P450_sf"/>
</dbReference>
<dbReference type="PRINTS" id="PR00463">
    <property type="entry name" value="EP450I"/>
</dbReference>
<comment type="cofactor">
    <cofactor evidence="6">
        <name>heme</name>
        <dbReference type="ChEBI" id="CHEBI:30413"/>
    </cofactor>
</comment>
<evidence type="ECO:0000256" key="3">
    <source>
        <dbReference type="ARBA" id="ARBA00022723"/>
    </source>
</evidence>
<dbReference type="RefSeq" id="WP_142090868.1">
    <property type="nucleotide sequence ID" value="NZ_CP035485.1"/>
</dbReference>
<comment type="similarity">
    <text evidence="1">Belongs to the cytochrome P450 family.</text>
</comment>
<dbReference type="OrthoDB" id="9764248at2"/>
<keyword evidence="2 6" id="KW-0349">Heme</keyword>
<evidence type="ECO:0000313" key="7">
    <source>
        <dbReference type="EMBL" id="QDI92359.1"/>
    </source>
</evidence>
<dbReference type="InterPro" id="IPR001128">
    <property type="entry name" value="Cyt_P450"/>
</dbReference>
<dbReference type="Pfam" id="PF00067">
    <property type="entry name" value="p450"/>
    <property type="match status" value="1"/>
</dbReference>
<dbReference type="KEGG" id="sale:EPH95_15135"/>
<name>A0A514LKI1_9BACI</name>
<sequence length="425" mass="49656">MTRATKQIPKEKGLDQSLTLLNEGYRYIPNRRRNQQSDIIQTRLLGKKAILISGEEAARLFYDENYFKREGVAPRRIRKSLFGEHGVQGLDDEEHKHRKLMFLSLMTPERLEEIKKITMQQWKKKIDEWKERDRVVLFYEAEEVMCRAACEWAGIDLSEEEVGQRAREFGQMIDAFGGVGERNRRGKRARDSSEKWIQKIVKQIRANKQKPAENTAAYIISFHRDHKGKRLDTHTAAVEIINVLRPIVAIGRYVVFGALAVHDHPETLPKLRAGDDTYTTMFVQEIRRYYPFTPLLGAIARKDFHWKGYPFTKDTLVMLDVHGINHRADLWEDPDVFMPERFKEWEGSPFAFVPQGGGDHYMGHRCAGEWITVMLMQTSLEFLTNHITYDVPEQDLSYSMVRMPTIPKSRFVIRDVEEREKLAEV</sequence>
<dbReference type="SUPFAM" id="SSF48264">
    <property type="entry name" value="Cytochrome P450"/>
    <property type="match status" value="1"/>
</dbReference>
<keyword evidence="5 6" id="KW-0408">Iron</keyword>
<dbReference type="GO" id="GO:0004497">
    <property type="term" value="F:monooxygenase activity"/>
    <property type="evidence" value="ECO:0007669"/>
    <property type="project" value="InterPro"/>
</dbReference>
<dbReference type="AlphaFoldDB" id="A0A514LKI1"/>
<organism evidence="7 8">
    <name type="scientific">Salicibibacter halophilus</name>
    <dbReference type="NCBI Taxonomy" id="2502791"/>
    <lineage>
        <taxon>Bacteria</taxon>
        <taxon>Bacillati</taxon>
        <taxon>Bacillota</taxon>
        <taxon>Bacilli</taxon>
        <taxon>Bacillales</taxon>
        <taxon>Bacillaceae</taxon>
        <taxon>Salicibibacter</taxon>
    </lineage>
</organism>
<feature type="binding site" description="axial binding residue" evidence="6">
    <location>
        <position position="366"/>
    </location>
    <ligand>
        <name>heme</name>
        <dbReference type="ChEBI" id="CHEBI:30413"/>
    </ligand>
    <ligandPart>
        <name>Fe</name>
        <dbReference type="ChEBI" id="CHEBI:18248"/>
    </ligandPart>
</feature>
<dbReference type="CDD" id="cd11067">
    <property type="entry name" value="CYP152"/>
    <property type="match status" value="1"/>
</dbReference>
<accession>A0A514LKI1</accession>